<gene>
    <name evidence="1" type="ORF">BW425_23185</name>
</gene>
<accession>A0A1Y3MH89</accession>
<protein>
    <submittedName>
        <fullName evidence="1">Uncharacterized protein</fullName>
    </submittedName>
</protein>
<dbReference type="AlphaFoldDB" id="A0A1Y3MH89"/>
<dbReference type="Proteomes" id="UP000195321">
    <property type="component" value="Unassembled WGS sequence"/>
</dbReference>
<dbReference type="EMBL" id="MWPX01000042">
    <property type="protein sequence ID" value="OUM46533.1"/>
    <property type="molecule type" value="Genomic_DNA"/>
</dbReference>
<evidence type="ECO:0000313" key="2">
    <source>
        <dbReference type="Proteomes" id="UP000195321"/>
    </source>
</evidence>
<evidence type="ECO:0000313" key="1">
    <source>
        <dbReference type="EMBL" id="OUM46533.1"/>
    </source>
</evidence>
<proteinExistence type="predicted"/>
<name>A0A1Y3MH89_9BACI</name>
<organism evidence="1 2">
    <name type="scientific">Bacillus pseudomycoides</name>
    <dbReference type="NCBI Taxonomy" id="64104"/>
    <lineage>
        <taxon>Bacteria</taxon>
        <taxon>Bacillati</taxon>
        <taxon>Bacillota</taxon>
        <taxon>Bacilli</taxon>
        <taxon>Bacillales</taxon>
        <taxon>Bacillaceae</taxon>
        <taxon>Bacillus</taxon>
        <taxon>Bacillus cereus group</taxon>
    </lineage>
</organism>
<reference evidence="1 2" key="1">
    <citation type="submission" date="2017-02" db="EMBL/GenBank/DDBJ databases">
        <title>Bacillus pseudomycoides isolate FSL K6-0042.</title>
        <authorList>
            <person name="Kovac J."/>
        </authorList>
    </citation>
    <scope>NUCLEOTIDE SEQUENCE [LARGE SCALE GENOMIC DNA]</scope>
    <source>
        <strain evidence="1 2">FSL K6-0042</strain>
    </source>
</reference>
<sequence length="114" mass="13516">MLRNIPLLIEYLAFFGLICCFIIYDTNIIFLSMLILFVCCEILREIYKIRLRKHISHLFTSLIIIVCLITNLKVDGLFISSMFPIFFISVLLIVSQYIYVPEHHKKEDKEEKII</sequence>
<comment type="caution">
    <text evidence="1">The sequence shown here is derived from an EMBL/GenBank/DDBJ whole genome shotgun (WGS) entry which is preliminary data.</text>
</comment>